<evidence type="ECO:0000256" key="1">
    <source>
        <dbReference type="ARBA" id="ARBA00022729"/>
    </source>
</evidence>
<evidence type="ECO:0000313" key="2">
    <source>
        <dbReference type="EMBL" id="OIQ73242.1"/>
    </source>
</evidence>
<protein>
    <submittedName>
        <fullName evidence="2">Sialic acid-binding periplasmic protein SiaP</fullName>
    </submittedName>
</protein>
<dbReference type="Pfam" id="PF03480">
    <property type="entry name" value="DctP"/>
    <property type="match status" value="1"/>
</dbReference>
<dbReference type="PANTHER" id="PTHR33376">
    <property type="match status" value="1"/>
</dbReference>
<dbReference type="InterPro" id="IPR018389">
    <property type="entry name" value="DctP_fam"/>
</dbReference>
<dbReference type="AlphaFoldDB" id="A0A1J5PQ28"/>
<keyword evidence="1" id="KW-0732">Signal</keyword>
<comment type="caution">
    <text evidence="2">The sequence shown here is derived from an EMBL/GenBank/DDBJ whole genome shotgun (WGS) entry which is preliminary data.</text>
</comment>
<gene>
    <name evidence="2" type="primary">siaP_3</name>
    <name evidence="2" type="ORF">GALL_451240</name>
</gene>
<accession>A0A1J5PQ28</accession>
<reference evidence="2" key="1">
    <citation type="submission" date="2016-10" db="EMBL/GenBank/DDBJ databases">
        <title>Sequence of Gallionella enrichment culture.</title>
        <authorList>
            <person name="Poehlein A."/>
            <person name="Muehling M."/>
            <person name="Daniel R."/>
        </authorList>
    </citation>
    <scope>NUCLEOTIDE SEQUENCE</scope>
</reference>
<dbReference type="EMBL" id="MLJW01002945">
    <property type="protein sequence ID" value="OIQ73242.1"/>
    <property type="molecule type" value="Genomic_DNA"/>
</dbReference>
<sequence length="136" mass="15190">MAFTEVYTALQSGAIDGQDNPLPTDKDSKFYEVTKQICLTSHLVDQNYIAFSKAVWDKMSPADQATLQKAADDAAESARQAQLKLESDLESFFKTQGLDVYAPDLEAFRTHVQGEYLKSDFSKTWPKGMVDQINAL</sequence>
<dbReference type="GO" id="GO:0055085">
    <property type="term" value="P:transmembrane transport"/>
    <property type="evidence" value="ECO:0007669"/>
    <property type="project" value="InterPro"/>
</dbReference>
<dbReference type="InterPro" id="IPR038404">
    <property type="entry name" value="TRAP_DctP_sf"/>
</dbReference>
<organism evidence="2">
    <name type="scientific">mine drainage metagenome</name>
    <dbReference type="NCBI Taxonomy" id="410659"/>
    <lineage>
        <taxon>unclassified sequences</taxon>
        <taxon>metagenomes</taxon>
        <taxon>ecological metagenomes</taxon>
    </lineage>
</organism>
<dbReference type="Gene3D" id="3.40.190.170">
    <property type="entry name" value="Bacterial extracellular solute-binding protein, family 7"/>
    <property type="match status" value="1"/>
</dbReference>
<proteinExistence type="predicted"/>
<dbReference type="NCBIfam" id="NF037995">
    <property type="entry name" value="TRAP_S1"/>
    <property type="match status" value="1"/>
</dbReference>
<dbReference type="PANTHER" id="PTHR33376:SF4">
    <property type="entry name" value="SIALIC ACID-BINDING PERIPLASMIC PROTEIN SIAP"/>
    <property type="match status" value="1"/>
</dbReference>
<name>A0A1J5PQ28_9ZZZZ</name>